<evidence type="ECO:0000313" key="4">
    <source>
        <dbReference type="EMBL" id="SPC82227.1"/>
    </source>
</evidence>
<dbReference type="PANTHER" id="PTHR33172:SF91">
    <property type="entry name" value="PROTEIN OXIDATIVE STRESS 3 LIKE 5"/>
    <property type="match status" value="1"/>
</dbReference>
<feature type="compositionally biased region" description="Acidic residues" evidence="3">
    <location>
        <begin position="87"/>
        <end position="96"/>
    </location>
</feature>
<feature type="region of interest" description="Disordered" evidence="3">
    <location>
        <begin position="1"/>
        <end position="118"/>
    </location>
</feature>
<feature type="region of interest" description="Disordered" evidence="3">
    <location>
        <begin position="171"/>
        <end position="246"/>
    </location>
</feature>
<dbReference type="GO" id="GO:0006950">
    <property type="term" value="P:response to stress"/>
    <property type="evidence" value="ECO:0007669"/>
    <property type="project" value="UniProtKB-ARBA"/>
</dbReference>
<comment type="subcellular location">
    <subcellularLocation>
        <location evidence="1">Nucleus</location>
    </subcellularLocation>
</comment>
<feature type="compositionally biased region" description="Acidic residues" evidence="3">
    <location>
        <begin position="191"/>
        <end position="201"/>
    </location>
</feature>
<name>A0A2N9ETT7_FAGSY</name>
<proteinExistence type="predicted"/>
<dbReference type="AlphaFoldDB" id="A0A2N9ETT7"/>
<evidence type="ECO:0000256" key="1">
    <source>
        <dbReference type="ARBA" id="ARBA00004123"/>
    </source>
</evidence>
<accession>A0A2N9ETT7</accession>
<evidence type="ECO:0000256" key="2">
    <source>
        <dbReference type="ARBA" id="ARBA00023242"/>
    </source>
</evidence>
<dbReference type="InterPro" id="IPR051992">
    <property type="entry name" value="OxStress_Response_Reg"/>
</dbReference>
<feature type="compositionally biased region" description="Polar residues" evidence="3">
    <location>
        <begin position="171"/>
        <end position="182"/>
    </location>
</feature>
<dbReference type="PANTHER" id="PTHR33172">
    <property type="entry name" value="OS08G0516900 PROTEIN"/>
    <property type="match status" value="1"/>
</dbReference>
<gene>
    <name evidence="4" type="ORF">FSB_LOCUS10109</name>
</gene>
<organism evidence="4">
    <name type="scientific">Fagus sylvatica</name>
    <name type="common">Beechnut</name>
    <dbReference type="NCBI Taxonomy" id="28930"/>
    <lineage>
        <taxon>Eukaryota</taxon>
        <taxon>Viridiplantae</taxon>
        <taxon>Streptophyta</taxon>
        <taxon>Embryophyta</taxon>
        <taxon>Tracheophyta</taxon>
        <taxon>Spermatophyta</taxon>
        <taxon>Magnoliopsida</taxon>
        <taxon>eudicotyledons</taxon>
        <taxon>Gunneridae</taxon>
        <taxon>Pentapetalae</taxon>
        <taxon>rosids</taxon>
        <taxon>fabids</taxon>
        <taxon>Fagales</taxon>
        <taxon>Fagaceae</taxon>
        <taxon>Fagus</taxon>
    </lineage>
</organism>
<feature type="compositionally biased region" description="Low complexity" evidence="3">
    <location>
        <begin position="109"/>
        <end position="118"/>
    </location>
</feature>
<protein>
    <submittedName>
        <fullName evidence="4">Uncharacterized protein</fullName>
    </submittedName>
</protein>
<feature type="compositionally biased region" description="Basic and acidic residues" evidence="3">
    <location>
        <begin position="227"/>
        <end position="246"/>
    </location>
</feature>
<evidence type="ECO:0000256" key="3">
    <source>
        <dbReference type="SAM" id="MobiDB-lite"/>
    </source>
</evidence>
<sequence length="274" mass="30333">MEVLVGGPTFRINVSSPSPSTNYARDRSGVVSSAPIDKKQQLLSEDDVNNAIRNEVGSGFGIGLTGKGTEEEEEESVESSSSIGAPSEEDEEDNDDVSSKEVQSNFKRGLGSLSSLEETLPIKRGLSNHFIGKSKSFANLLDVGTVKDLEKQENPFNKRRRVLIASKWSSKRTSFYSSNNPKSMPLLALNEDGDEDEDENEHQERQEYPSSSSSSSSPSSSTSTSTSEKKEQEGDQKLHERIPSKLHDRRLLSFKSRCFSLSDLQEREEEDDDD</sequence>
<reference evidence="4" key="1">
    <citation type="submission" date="2018-02" db="EMBL/GenBank/DDBJ databases">
        <authorList>
            <person name="Cohen D.B."/>
            <person name="Kent A.D."/>
        </authorList>
    </citation>
    <scope>NUCLEOTIDE SEQUENCE</scope>
</reference>
<keyword evidence="2" id="KW-0539">Nucleus</keyword>
<dbReference type="GO" id="GO:0005634">
    <property type="term" value="C:nucleus"/>
    <property type="evidence" value="ECO:0007669"/>
    <property type="project" value="UniProtKB-SubCell"/>
</dbReference>
<feature type="compositionally biased region" description="Polar residues" evidence="3">
    <location>
        <begin position="12"/>
        <end position="23"/>
    </location>
</feature>
<dbReference type="EMBL" id="OIVN01000564">
    <property type="protein sequence ID" value="SPC82227.1"/>
    <property type="molecule type" value="Genomic_DNA"/>
</dbReference>
<feature type="compositionally biased region" description="Low complexity" evidence="3">
    <location>
        <begin position="209"/>
        <end position="226"/>
    </location>
</feature>